<evidence type="ECO:0000313" key="6">
    <source>
        <dbReference type="EMBL" id="KAH7298977.1"/>
    </source>
</evidence>
<keyword evidence="3" id="KW-0653">Protein transport</keyword>
<dbReference type="SUPFAM" id="SSF74788">
    <property type="entry name" value="Cullin repeat-like"/>
    <property type="match status" value="1"/>
</dbReference>
<dbReference type="GO" id="GO:0006887">
    <property type="term" value="P:exocytosis"/>
    <property type="evidence" value="ECO:0007669"/>
    <property type="project" value="UniProtKB-KW"/>
</dbReference>
<feature type="coiled-coil region" evidence="4">
    <location>
        <begin position="26"/>
        <end position="53"/>
    </location>
</feature>
<dbReference type="EMBL" id="CM035430">
    <property type="protein sequence ID" value="KAH7298977.1"/>
    <property type="molecule type" value="Genomic_DNA"/>
</dbReference>
<evidence type="ECO:0000256" key="2">
    <source>
        <dbReference type="ARBA" id="ARBA00022448"/>
    </source>
</evidence>
<feature type="domain" description="Exocyst complex subunit Exo70 C-terminal" evidence="5">
    <location>
        <begin position="303"/>
        <end position="657"/>
    </location>
</feature>
<accession>A0A8T2RTK2</accession>
<gene>
    <name evidence="6" type="ORF">KP509_25G067800</name>
</gene>
<sequence length="671" mass="77162">MVDGALSTLRRCNFHQQKLLSARSNLANHLSELSEIRVKLRDADNRLQDIDQKLPLLYETLAPISVYATYSTGLADRVDSAVNQTSSVLELLKSIQDTERKLRIENPQHDLRKYLAMVCCMERYLHTLDDTYDPSLESFQNAIAYLKESRALDRYTLSKLLDELEQQKNLHPYEELMNMNEGGLFSVPLSKLEDEFRRLLSENCVVLDLSKYTKSPDADNPQDITGPIVIDLIKQEVIIQLVVIADRLRVNNRLDGCLDMYMEARGRMMKKSMASVKPAYLRHASAEAVRELKWEDVHSFLFSWMHDFTAVVRVLMVSERQLCKLVFAMLDPSSQQTKVFEDILKESKFTLFLTFVEEVARSHHRPEALLVGLLDLVRGLENLRRDIDDVFKGCTEILKDIVKTHNLIITNVRRAFWELAKNVETRKSDVPNDGGKDRNASFVVNYMGMLLRDYPDAMDLAFTTQYSTDRRVSTAPESLPRAVNGMMDALVTNLEERASNGYSDPILAHIFLMNNYRHVLVRLKECDGLSNCLGDAFVLEWRKKVDQNMRNYLKKSWEKVLALLSREGLSSGRNVSKDAASRVRLFNSAFEDTYRQQLRWVILEDQLRDTVRLAIINMLVPAYHSFINSYGGIIDENVHPSKRVVKYTTDALQNMVRDMFQGGQSRPLPPE</sequence>
<dbReference type="InterPro" id="IPR004140">
    <property type="entry name" value="Exo70"/>
</dbReference>
<dbReference type="Pfam" id="PF03081">
    <property type="entry name" value="Exo70_C"/>
    <property type="match status" value="1"/>
</dbReference>
<dbReference type="GO" id="GO:0015031">
    <property type="term" value="P:protein transport"/>
    <property type="evidence" value="ECO:0007669"/>
    <property type="project" value="UniProtKB-KW"/>
</dbReference>
<dbReference type="AlphaFoldDB" id="A0A8T2RTK2"/>
<keyword evidence="7" id="KW-1185">Reference proteome</keyword>
<dbReference type="GO" id="GO:0005546">
    <property type="term" value="F:phosphatidylinositol-4,5-bisphosphate binding"/>
    <property type="evidence" value="ECO:0007669"/>
    <property type="project" value="InterPro"/>
</dbReference>
<reference evidence="6" key="1">
    <citation type="submission" date="2021-08" db="EMBL/GenBank/DDBJ databases">
        <title>WGS assembly of Ceratopteris richardii.</title>
        <authorList>
            <person name="Marchant D.B."/>
            <person name="Chen G."/>
            <person name="Jenkins J."/>
            <person name="Shu S."/>
            <person name="Leebens-Mack J."/>
            <person name="Grimwood J."/>
            <person name="Schmutz J."/>
            <person name="Soltis P."/>
            <person name="Soltis D."/>
            <person name="Chen Z.-H."/>
        </authorList>
    </citation>
    <scope>NUCLEOTIDE SEQUENCE</scope>
    <source>
        <strain evidence="6">Whitten #5841</strain>
        <tissue evidence="6">Leaf</tissue>
    </source>
</reference>
<dbReference type="Gene3D" id="1.20.1280.170">
    <property type="entry name" value="Exocyst complex component Exo70"/>
    <property type="match status" value="1"/>
</dbReference>
<dbReference type="PANTHER" id="PTHR12542:SF85">
    <property type="entry name" value="EXOCYST SUBUNIT EXO70 FAMILY PROTEIN"/>
    <property type="match status" value="1"/>
</dbReference>
<comment type="function">
    <text evidence="3">Component of the exocyst complex.</text>
</comment>
<organism evidence="6 7">
    <name type="scientific">Ceratopteris richardii</name>
    <name type="common">Triangle waterfern</name>
    <dbReference type="NCBI Taxonomy" id="49495"/>
    <lineage>
        <taxon>Eukaryota</taxon>
        <taxon>Viridiplantae</taxon>
        <taxon>Streptophyta</taxon>
        <taxon>Embryophyta</taxon>
        <taxon>Tracheophyta</taxon>
        <taxon>Polypodiopsida</taxon>
        <taxon>Polypodiidae</taxon>
        <taxon>Polypodiales</taxon>
        <taxon>Pteridineae</taxon>
        <taxon>Pteridaceae</taxon>
        <taxon>Parkerioideae</taxon>
        <taxon>Ceratopteris</taxon>
    </lineage>
</organism>
<comment type="similarity">
    <text evidence="1 3">Belongs to the EXO70 family.</text>
</comment>
<name>A0A8T2RTK2_CERRI</name>
<evidence type="ECO:0000259" key="5">
    <source>
        <dbReference type="Pfam" id="PF03081"/>
    </source>
</evidence>
<keyword evidence="2 3" id="KW-0813">Transport</keyword>
<evidence type="ECO:0000256" key="4">
    <source>
        <dbReference type="SAM" id="Coils"/>
    </source>
</evidence>
<dbReference type="OrthoDB" id="1922221at2759"/>
<dbReference type="InterPro" id="IPR046364">
    <property type="entry name" value="Exo70_C"/>
</dbReference>
<dbReference type="Pfam" id="PF20669">
    <property type="entry name" value="Exo70_N"/>
    <property type="match status" value="1"/>
</dbReference>
<evidence type="ECO:0000313" key="7">
    <source>
        <dbReference type="Proteomes" id="UP000825935"/>
    </source>
</evidence>
<dbReference type="OMA" id="GSNVWMD"/>
<evidence type="ECO:0000256" key="1">
    <source>
        <dbReference type="ARBA" id="ARBA00006756"/>
    </source>
</evidence>
<dbReference type="InterPro" id="IPR016159">
    <property type="entry name" value="Cullin_repeat-like_dom_sf"/>
</dbReference>
<evidence type="ECO:0000256" key="3">
    <source>
        <dbReference type="RuleBase" id="RU365026"/>
    </source>
</evidence>
<protein>
    <recommendedName>
        <fullName evidence="3">Exocyst subunit Exo70 family protein</fullName>
    </recommendedName>
</protein>
<keyword evidence="3" id="KW-0268">Exocytosis</keyword>
<proteinExistence type="inferred from homology"/>
<dbReference type="Proteomes" id="UP000825935">
    <property type="component" value="Chromosome 25"/>
</dbReference>
<dbReference type="GO" id="GO:0000145">
    <property type="term" value="C:exocyst"/>
    <property type="evidence" value="ECO:0007669"/>
    <property type="project" value="InterPro"/>
</dbReference>
<dbReference type="PANTHER" id="PTHR12542">
    <property type="entry name" value="EXOCYST COMPLEX PROTEIN EXO70"/>
    <property type="match status" value="1"/>
</dbReference>
<keyword evidence="4" id="KW-0175">Coiled coil</keyword>
<comment type="caution">
    <text evidence="6">The sequence shown here is derived from an EMBL/GenBank/DDBJ whole genome shotgun (WGS) entry which is preliminary data.</text>
</comment>